<protein>
    <submittedName>
        <fullName evidence="2">Putative eka-like protein</fullName>
    </submittedName>
</protein>
<feature type="compositionally biased region" description="Low complexity" evidence="1">
    <location>
        <begin position="57"/>
        <end position="67"/>
    </location>
</feature>
<keyword evidence="3" id="KW-1185">Reference proteome</keyword>
<dbReference type="HOGENOM" id="CLU_018153_7_1_1"/>
<feature type="region of interest" description="Disordered" evidence="1">
    <location>
        <begin position="56"/>
        <end position="99"/>
    </location>
</feature>
<dbReference type="EMBL" id="JNVN01003840">
    <property type="protein sequence ID" value="KHJ30635.1"/>
    <property type="molecule type" value="Genomic_DNA"/>
</dbReference>
<comment type="caution">
    <text evidence="2">The sequence shown here is derived from an EMBL/GenBank/DDBJ whole genome shotgun (WGS) entry which is preliminary data.</text>
</comment>
<evidence type="ECO:0000313" key="3">
    <source>
        <dbReference type="Proteomes" id="UP000030854"/>
    </source>
</evidence>
<gene>
    <name evidence="2" type="ORF">EV44_g3694</name>
</gene>
<dbReference type="AlphaFoldDB" id="A0A0B1P020"/>
<organism evidence="2 3">
    <name type="scientific">Uncinula necator</name>
    <name type="common">Grape powdery mildew</name>
    <dbReference type="NCBI Taxonomy" id="52586"/>
    <lineage>
        <taxon>Eukaryota</taxon>
        <taxon>Fungi</taxon>
        <taxon>Dikarya</taxon>
        <taxon>Ascomycota</taxon>
        <taxon>Pezizomycotina</taxon>
        <taxon>Leotiomycetes</taxon>
        <taxon>Erysiphales</taxon>
        <taxon>Erysiphaceae</taxon>
        <taxon>Erysiphe</taxon>
    </lineage>
</organism>
<name>A0A0B1P020_UNCNE</name>
<accession>A0A0B1P020</accession>
<dbReference type="Proteomes" id="UP000030854">
    <property type="component" value="Unassembled WGS sequence"/>
</dbReference>
<evidence type="ECO:0000313" key="2">
    <source>
        <dbReference type="EMBL" id="KHJ30635.1"/>
    </source>
</evidence>
<evidence type="ECO:0000256" key="1">
    <source>
        <dbReference type="SAM" id="MobiDB-lite"/>
    </source>
</evidence>
<reference evidence="2 3" key="1">
    <citation type="journal article" date="2014" name="BMC Genomics">
        <title>Adaptive genomic structural variation in the grape powdery mildew pathogen, Erysiphe necator.</title>
        <authorList>
            <person name="Jones L."/>
            <person name="Riaz S."/>
            <person name="Morales-Cruz A."/>
            <person name="Amrine K.C."/>
            <person name="McGuire B."/>
            <person name="Gubler W.D."/>
            <person name="Walker M.A."/>
            <person name="Cantu D."/>
        </authorList>
    </citation>
    <scope>NUCLEOTIDE SEQUENCE [LARGE SCALE GENOMIC DNA]</scope>
    <source>
        <strain evidence="3">c</strain>
    </source>
</reference>
<proteinExistence type="predicted"/>
<sequence>MAAAKCRNCGGLHRSDNRRCLARPSCFGAPTKEQMKPFRQVREREYQAVFRAKAAEESANSAENINNDLTCSQDPEVDGDIDNIPASPIGKSTGDAIHS</sequence>